<reference evidence="1" key="1">
    <citation type="submission" date="2023-11" db="EMBL/GenBank/DDBJ databases">
        <title>Genome assemblies of two species of porcelain crab, Petrolisthes cinctipes and Petrolisthes manimaculis (Anomura: Porcellanidae).</title>
        <authorList>
            <person name="Angst P."/>
        </authorList>
    </citation>
    <scope>NUCLEOTIDE SEQUENCE</scope>
    <source>
        <strain evidence="1">PB745_02</strain>
        <tissue evidence="1">Gill</tissue>
    </source>
</reference>
<gene>
    <name evidence="1" type="ORF">Pmani_021129</name>
</gene>
<evidence type="ECO:0000313" key="1">
    <source>
        <dbReference type="EMBL" id="KAK4307074.1"/>
    </source>
</evidence>
<evidence type="ECO:0000313" key="2">
    <source>
        <dbReference type="Proteomes" id="UP001292094"/>
    </source>
</evidence>
<name>A0AAE1PER5_9EUCA</name>
<organism evidence="1 2">
    <name type="scientific">Petrolisthes manimaculis</name>
    <dbReference type="NCBI Taxonomy" id="1843537"/>
    <lineage>
        <taxon>Eukaryota</taxon>
        <taxon>Metazoa</taxon>
        <taxon>Ecdysozoa</taxon>
        <taxon>Arthropoda</taxon>
        <taxon>Crustacea</taxon>
        <taxon>Multicrustacea</taxon>
        <taxon>Malacostraca</taxon>
        <taxon>Eumalacostraca</taxon>
        <taxon>Eucarida</taxon>
        <taxon>Decapoda</taxon>
        <taxon>Pleocyemata</taxon>
        <taxon>Anomura</taxon>
        <taxon>Galatheoidea</taxon>
        <taxon>Porcellanidae</taxon>
        <taxon>Petrolisthes</taxon>
    </lineage>
</organism>
<dbReference type="Proteomes" id="UP001292094">
    <property type="component" value="Unassembled WGS sequence"/>
</dbReference>
<protein>
    <submittedName>
        <fullName evidence="1">Uncharacterized protein</fullName>
    </submittedName>
</protein>
<dbReference type="AlphaFoldDB" id="A0AAE1PER5"/>
<proteinExistence type="predicted"/>
<keyword evidence="2" id="KW-1185">Reference proteome</keyword>
<comment type="caution">
    <text evidence="1">The sequence shown here is derived from an EMBL/GenBank/DDBJ whole genome shotgun (WGS) entry which is preliminary data.</text>
</comment>
<sequence length="67" mass="7622">MSEIGYLSDLLGSLPRALDFSLTTNNHNHSFCSTPNDATSLPPYTLQTLRTRLRGSRKRNPFRARTR</sequence>
<dbReference type="EMBL" id="JAWZYT010002035">
    <property type="protein sequence ID" value="KAK4307074.1"/>
    <property type="molecule type" value="Genomic_DNA"/>
</dbReference>
<accession>A0AAE1PER5</accession>